<protein>
    <submittedName>
        <fullName evidence="1">Uncharacterized protein</fullName>
    </submittedName>
</protein>
<dbReference type="AlphaFoldDB" id="A0A0A9F1Z5"/>
<proteinExistence type="predicted"/>
<reference evidence="1" key="1">
    <citation type="submission" date="2014-09" db="EMBL/GenBank/DDBJ databases">
        <authorList>
            <person name="Magalhaes I.L.F."/>
            <person name="Oliveira U."/>
            <person name="Santos F.R."/>
            <person name="Vidigal T.H.D.A."/>
            <person name="Brescovit A.D."/>
            <person name="Santos A.J."/>
        </authorList>
    </citation>
    <scope>NUCLEOTIDE SEQUENCE</scope>
    <source>
        <tissue evidence="1">Shoot tissue taken approximately 20 cm above the soil surface</tissue>
    </source>
</reference>
<evidence type="ECO:0000313" key="1">
    <source>
        <dbReference type="EMBL" id="JAE02323.1"/>
    </source>
</evidence>
<name>A0A0A9F1Z5_ARUDO</name>
<organism evidence="1">
    <name type="scientific">Arundo donax</name>
    <name type="common">Giant reed</name>
    <name type="synonym">Donax arundinaceus</name>
    <dbReference type="NCBI Taxonomy" id="35708"/>
    <lineage>
        <taxon>Eukaryota</taxon>
        <taxon>Viridiplantae</taxon>
        <taxon>Streptophyta</taxon>
        <taxon>Embryophyta</taxon>
        <taxon>Tracheophyta</taxon>
        <taxon>Spermatophyta</taxon>
        <taxon>Magnoliopsida</taxon>
        <taxon>Liliopsida</taxon>
        <taxon>Poales</taxon>
        <taxon>Poaceae</taxon>
        <taxon>PACMAD clade</taxon>
        <taxon>Arundinoideae</taxon>
        <taxon>Arundineae</taxon>
        <taxon>Arundo</taxon>
    </lineage>
</organism>
<sequence>MTSADIVIITDYNLEYLRASARVIFHNVVNSASGRPNLTWEEFVQRDLKD</sequence>
<accession>A0A0A9F1Z5</accession>
<reference evidence="1" key="2">
    <citation type="journal article" date="2015" name="Data Brief">
        <title>Shoot transcriptome of the giant reed, Arundo donax.</title>
        <authorList>
            <person name="Barrero R.A."/>
            <person name="Guerrero F.D."/>
            <person name="Moolhuijzen P."/>
            <person name="Goolsby J.A."/>
            <person name="Tidwell J."/>
            <person name="Bellgard S.E."/>
            <person name="Bellgard M.I."/>
        </authorList>
    </citation>
    <scope>NUCLEOTIDE SEQUENCE</scope>
    <source>
        <tissue evidence="1">Shoot tissue taken approximately 20 cm above the soil surface</tissue>
    </source>
</reference>
<dbReference type="EMBL" id="GBRH01195573">
    <property type="protein sequence ID" value="JAE02323.1"/>
    <property type="molecule type" value="Transcribed_RNA"/>
</dbReference>